<evidence type="ECO:0000256" key="1">
    <source>
        <dbReference type="SAM" id="MobiDB-lite"/>
    </source>
</evidence>
<accession>A0ABT9QA90</accession>
<proteinExistence type="predicted"/>
<protein>
    <submittedName>
        <fullName evidence="2">Uncharacterized protein</fullName>
    </submittedName>
</protein>
<sequence length="125" mass="13519">MIRIPPTIENSAGPADQAAANDYDGFAEAYAVETEADLINRVYLLPVTFLARWLPYRHEESRSRRSGLVTPGAGRQDGSPVSRTTTKQDRPRRPSPSRSLPARRGHALDPGSGGHDRTPGASGGR</sequence>
<comment type="caution">
    <text evidence="2">The sequence shown here is derived from an EMBL/GenBank/DDBJ whole genome shotgun (WGS) entry which is preliminary data.</text>
</comment>
<organism evidence="2 3">
    <name type="scientific">Streptosporangium lutulentum</name>
    <dbReference type="NCBI Taxonomy" id="1461250"/>
    <lineage>
        <taxon>Bacteria</taxon>
        <taxon>Bacillati</taxon>
        <taxon>Actinomycetota</taxon>
        <taxon>Actinomycetes</taxon>
        <taxon>Streptosporangiales</taxon>
        <taxon>Streptosporangiaceae</taxon>
        <taxon>Streptosporangium</taxon>
    </lineage>
</organism>
<dbReference type="Proteomes" id="UP001225356">
    <property type="component" value="Unassembled WGS sequence"/>
</dbReference>
<name>A0ABT9QA90_9ACTN</name>
<dbReference type="RefSeq" id="WP_307557978.1">
    <property type="nucleotide sequence ID" value="NZ_JAUSQU010000001.1"/>
</dbReference>
<evidence type="ECO:0000313" key="2">
    <source>
        <dbReference type="EMBL" id="MDP9843675.1"/>
    </source>
</evidence>
<dbReference type="EMBL" id="JAUSQU010000001">
    <property type="protein sequence ID" value="MDP9843675.1"/>
    <property type="molecule type" value="Genomic_DNA"/>
</dbReference>
<reference evidence="2 3" key="1">
    <citation type="submission" date="2023-07" db="EMBL/GenBank/DDBJ databases">
        <title>Sequencing the genomes of 1000 actinobacteria strains.</title>
        <authorList>
            <person name="Klenk H.-P."/>
        </authorList>
    </citation>
    <scope>NUCLEOTIDE SEQUENCE [LARGE SCALE GENOMIC DNA]</scope>
    <source>
        <strain evidence="2 3">DSM 46740</strain>
    </source>
</reference>
<evidence type="ECO:0000313" key="3">
    <source>
        <dbReference type="Proteomes" id="UP001225356"/>
    </source>
</evidence>
<feature type="region of interest" description="Disordered" evidence="1">
    <location>
        <begin position="56"/>
        <end position="125"/>
    </location>
</feature>
<keyword evidence="3" id="KW-1185">Reference proteome</keyword>
<gene>
    <name evidence="2" type="ORF">J2853_002886</name>
</gene>